<evidence type="ECO:0000313" key="1">
    <source>
        <dbReference type="EMBL" id="MBW82561.1"/>
    </source>
</evidence>
<protein>
    <submittedName>
        <fullName evidence="1">Uncharacterized protein</fullName>
    </submittedName>
</protein>
<accession>A0A2P2IMV9</accession>
<name>A0A2P2IMV9_RHIMU</name>
<reference evidence="1" key="1">
    <citation type="submission" date="2018-02" db="EMBL/GenBank/DDBJ databases">
        <title>Rhizophora mucronata_Transcriptome.</title>
        <authorList>
            <person name="Meera S.P."/>
            <person name="Sreeshan A."/>
            <person name="Augustine A."/>
        </authorList>
    </citation>
    <scope>NUCLEOTIDE SEQUENCE</scope>
    <source>
        <tissue evidence="1">Leaf</tissue>
    </source>
</reference>
<organism evidence="1">
    <name type="scientific">Rhizophora mucronata</name>
    <name type="common">Asiatic mangrove</name>
    <dbReference type="NCBI Taxonomy" id="61149"/>
    <lineage>
        <taxon>Eukaryota</taxon>
        <taxon>Viridiplantae</taxon>
        <taxon>Streptophyta</taxon>
        <taxon>Embryophyta</taxon>
        <taxon>Tracheophyta</taxon>
        <taxon>Spermatophyta</taxon>
        <taxon>Magnoliopsida</taxon>
        <taxon>eudicotyledons</taxon>
        <taxon>Gunneridae</taxon>
        <taxon>Pentapetalae</taxon>
        <taxon>rosids</taxon>
        <taxon>fabids</taxon>
        <taxon>Malpighiales</taxon>
        <taxon>Rhizophoraceae</taxon>
        <taxon>Rhizophora</taxon>
    </lineage>
</organism>
<proteinExistence type="predicted"/>
<sequence length="13" mass="1556">MDTSGNYPWLFPK</sequence>
<dbReference type="EMBL" id="GGEC01002078">
    <property type="protein sequence ID" value="MBW82561.1"/>
    <property type="molecule type" value="Transcribed_RNA"/>
</dbReference>